<keyword evidence="1" id="KW-0472">Membrane</keyword>
<dbReference type="EMBL" id="DVHM01000071">
    <property type="protein sequence ID" value="HIR70491.1"/>
    <property type="molecule type" value="Genomic_DNA"/>
</dbReference>
<reference evidence="3" key="1">
    <citation type="submission" date="2020-10" db="EMBL/GenBank/DDBJ databases">
        <authorList>
            <person name="Gilroy R."/>
        </authorList>
    </citation>
    <scope>NUCLEOTIDE SEQUENCE</scope>
    <source>
        <strain evidence="3">ChiSjej5B23-6657</strain>
    </source>
</reference>
<feature type="transmembrane region" description="Helical" evidence="1">
    <location>
        <begin position="176"/>
        <end position="195"/>
    </location>
</feature>
<keyword evidence="2" id="KW-0732">Signal</keyword>
<keyword evidence="1" id="KW-1133">Transmembrane helix</keyword>
<dbReference type="Proteomes" id="UP000823912">
    <property type="component" value="Unassembled WGS sequence"/>
</dbReference>
<feature type="signal peptide" evidence="2">
    <location>
        <begin position="1"/>
        <end position="23"/>
    </location>
</feature>
<organism evidence="3 4">
    <name type="scientific">Candidatus Pullilachnospira gallistercoris</name>
    <dbReference type="NCBI Taxonomy" id="2840911"/>
    <lineage>
        <taxon>Bacteria</taxon>
        <taxon>Bacillati</taxon>
        <taxon>Bacillota</taxon>
        <taxon>Clostridia</taxon>
        <taxon>Lachnospirales</taxon>
        <taxon>Lachnospiraceae</taxon>
        <taxon>Lachnospiraceae incertae sedis</taxon>
        <taxon>Candidatus Pullilachnospira</taxon>
    </lineage>
</organism>
<evidence type="ECO:0000313" key="4">
    <source>
        <dbReference type="Proteomes" id="UP000823912"/>
    </source>
</evidence>
<evidence type="ECO:0000256" key="1">
    <source>
        <dbReference type="SAM" id="Phobius"/>
    </source>
</evidence>
<sequence length="403" mass="44191">MRKRIWVLVAVVLWAICPMDLLAAGTAGGMSFDATVDLTKEKGTDGEQAGEEQVQELLGELDVSEIDDLLGEMNLPEDMSFGDLVMALIEGEDTAWDSIFSYIYNIFFGQWQENKSFLIQILFLVVGFALLKNFAQVFDRGYVAQVCFLLVYCLLMVLLMRSLFVLNEIVSDTINTVIDFMTAFIPVFATTMVLVSGDATAAGFYQMGFLIIYILQWVLGYMLVPFVRIYVLVGLMNQIMDDAPFGKLSELMSTGILWCLKLVTSLVLGLNIIKNAIAPLQDSLTRNTLRRSLSLIPGLGSTLSAASDLFLASGGIIRNGVGMAALVVLVVICAVPLIKLICMTFLYKLLGAVVEPVADKKISGALHVVSNGSSMLFRILTTCIILIFLTVAMTTLLGQQMSW</sequence>
<feature type="transmembrane region" description="Helical" evidence="1">
    <location>
        <begin position="323"/>
        <end position="354"/>
    </location>
</feature>
<evidence type="ECO:0000256" key="2">
    <source>
        <dbReference type="SAM" id="SignalP"/>
    </source>
</evidence>
<reference evidence="3" key="2">
    <citation type="journal article" date="2021" name="PeerJ">
        <title>Extensive microbial diversity within the chicken gut microbiome revealed by metagenomics and culture.</title>
        <authorList>
            <person name="Gilroy R."/>
            <person name="Ravi A."/>
            <person name="Getino M."/>
            <person name="Pursley I."/>
            <person name="Horton D.L."/>
            <person name="Alikhan N.F."/>
            <person name="Baker D."/>
            <person name="Gharbi K."/>
            <person name="Hall N."/>
            <person name="Watson M."/>
            <person name="Adriaenssens E.M."/>
            <person name="Foster-Nyarko E."/>
            <person name="Jarju S."/>
            <person name="Secka A."/>
            <person name="Antonio M."/>
            <person name="Oren A."/>
            <person name="Chaudhuri R.R."/>
            <person name="La Ragione R."/>
            <person name="Hildebrand F."/>
            <person name="Pallen M.J."/>
        </authorList>
    </citation>
    <scope>NUCLEOTIDE SEQUENCE</scope>
    <source>
        <strain evidence="3">ChiSjej5B23-6657</strain>
    </source>
</reference>
<dbReference type="AlphaFoldDB" id="A0A9D1E9K2"/>
<feature type="transmembrane region" description="Helical" evidence="1">
    <location>
        <begin position="117"/>
        <end position="135"/>
    </location>
</feature>
<protein>
    <submittedName>
        <fullName evidence="3">Stage III sporulation protein AE</fullName>
    </submittedName>
</protein>
<feature type="transmembrane region" description="Helical" evidence="1">
    <location>
        <begin position="207"/>
        <end position="231"/>
    </location>
</feature>
<dbReference type="InterPro" id="IPR014194">
    <property type="entry name" value="Spore_III_AE"/>
</dbReference>
<evidence type="ECO:0000313" key="3">
    <source>
        <dbReference type="EMBL" id="HIR70491.1"/>
    </source>
</evidence>
<name>A0A9D1E9K2_9FIRM</name>
<proteinExistence type="predicted"/>
<accession>A0A9D1E9K2</accession>
<feature type="transmembrane region" description="Helical" evidence="1">
    <location>
        <begin position="375"/>
        <end position="397"/>
    </location>
</feature>
<feature type="chain" id="PRO_5039347994" evidence="2">
    <location>
        <begin position="24"/>
        <end position="403"/>
    </location>
</feature>
<feature type="transmembrane region" description="Helical" evidence="1">
    <location>
        <begin position="142"/>
        <end position="164"/>
    </location>
</feature>
<keyword evidence="1" id="KW-0812">Transmembrane</keyword>
<gene>
    <name evidence="3" type="ORF">IAA55_04345</name>
</gene>
<feature type="transmembrane region" description="Helical" evidence="1">
    <location>
        <begin position="251"/>
        <end position="273"/>
    </location>
</feature>
<comment type="caution">
    <text evidence="3">The sequence shown here is derived from an EMBL/GenBank/DDBJ whole genome shotgun (WGS) entry which is preliminary data.</text>
</comment>
<dbReference type="Pfam" id="PF09546">
    <property type="entry name" value="Spore_III_AE"/>
    <property type="match status" value="1"/>
</dbReference>